<dbReference type="Gene3D" id="3.20.20.80">
    <property type="entry name" value="Glycosidases"/>
    <property type="match status" value="1"/>
</dbReference>
<dbReference type="RefSeq" id="WP_028977396.1">
    <property type="nucleotide sequence ID" value="NZ_CP025688.1"/>
</dbReference>
<dbReference type="Gene3D" id="2.60.40.1180">
    <property type="entry name" value="Golgi alpha-mannosidase II"/>
    <property type="match status" value="1"/>
</dbReference>
<keyword evidence="5" id="KW-1185">Reference proteome</keyword>
<accession>A0ABX5Q974</accession>
<dbReference type="CDD" id="cd11333">
    <property type="entry name" value="AmyAc_SI_OligoGlu_DGase"/>
    <property type="match status" value="1"/>
</dbReference>
<evidence type="ECO:0000256" key="2">
    <source>
        <dbReference type="ARBA" id="ARBA00023295"/>
    </source>
</evidence>
<keyword evidence="2" id="KW-0326">Glycosidase</keyword>
<organism evidence="4 5">
    <name type="scientific">Sporolactobacillus terrae</name>
    <dbReference type="NCBI Taxonomy" id="269673"/>
    <lineage>
        <taxon>Bacteria</taxon>
        <taxon>Bacillati</taxon>
        <taxon>Bacillota</taxon>
        <taxon>Bacilli</taxon>
        <taxon>Bacillales</taxon>
        <taxon>Sporolactobacillaceae</taxon>
        <taxon>Sporolactobacillus</taxon>
    </lineage>
</organism>
<dbReference type="SUPFAM" id="SSF51445">
    <property type="entry name" value="(Trans)glycosidases"/>
    <property type="match status" value="1"/>
</dbReference>
<comment type="similarity">
    <text evidence="1">Belongs to the glycosyl hydrolase 13 family.</text>
</comment>
<protein>
    <submittedName>
        <fullName evidence="4">Alpha-glucosidase</fullName>
    </submittedName>
</protein>
<dbReference type="SMART" id="SM00642">
    <property type="entry name" value="Aamy"/>
    <property type="match status" value="1"/>
</dbReference>
<dbReference type="InterPro" id="IPR045857">
    <property type="entry name" value="O16G_dom_2"/>
</dbReference>
<gene>
    <name evidence="4" type="ORF">C0674_11265</name>
</gene>
<dbReference type="Proteomes" id="UP000285882">
    <property type="component" value="Chromosome"/>
</dbReference>
<dbReference type="InterPro" id="IPR006047">
    <property type="entry name" value="GH13_cat_dom"/>
</dbReference>
<evidence type="ECO:0000259" key="3">
    <source>
        <dbReference type="SMART" id="SM00642"/>
    </source>
</evidence>
<sequence>MDKPWWHQAIVYQIYPKSFKDSNGDGIGDLQGIIEKLGYIQSLGVNVIWVNPIFKSPQVDNGYDVSDYFAIDPKFGTDVDMEQFIAEAKKRGLRVIFDLVLNHTSDQHPWFQEARKSLDNPYRDFYIWRDGKGGRAPTNWASFFGGSVWTYEPLTKQYYFHLFDQKMPDLNWENPRVRAELYKMAKYWLMKGIDGFRLDAIIHLAKDRRFRDFPNPDPKGKVVIAESCYANLPRVHDFIREFSKEMKRIKPDCLLVGEAASADVALAKKYSRQDRFECDCVISFKHLDTVTLSDEPQIPKEWQKECFDLSAFRKIMRRWQEDLYNEGWPALFLNNHDMPRMLSRFGDPVHYHFESAKLLATLIYLHWGMPFIFQGEEIGMTNLMLDSVDDYHDSQLTASAEVLHHLGYSNDEVLQRVHARSKHTSRGAMQWNAQLFAGFSVARPWMGVNQDDPKITVQEQENDPHSILNYYRRLLKLRATHQVFAEGICHILEEKNPHIYAYKRQLEKTVALIICNLSSQEQIVDQSDLSSYTCLLNNYGKSTCDQANQMAPYECYVLFKE</sequence>
<dbReference type="InterPro" id="IPR013780">
    <property type="entry name" value="Glyco_hydro_b"/>
</dbReference>
<name>A0ABX5Q974_9BACL</name>
<feature type="domain" description="Glycosyl hydrolase family 13 catalytic" evidence="3">
    <location>
        <begin position="13"/>
        <end position="420"/>
    </location>
</feature>
<dbReference type="EMBL" id="CP025688">
    <property type="protein sequence ID" value="QAA23159.1"/>
    <property type="molecule type" value="Genomic_DNA"/>
</dbReference>
<dbReference type="PANTHER" id="PTHR10357">
    <property type="entry name" value="ALPHA-AMYLASE FAMILY MEMBER"/>
    <property type="match status" value="1"/>
</dbReference>
<dbReference type="PANTHER" id="PTHR10357:SF179">
    <property type="entry name" value="NEUTRAL AND BASIC AMINO ACID TRANSPORT PROTEIN RBAT"/>
    <property type="match status" value="1"/>
</dbReference>
<proteinExistence type="inferred from homology"/>
<reference evidence="4 5" key="1">
    <citation type="submission" date="2018-01" db="EMBL/GenBank/DDBJ databases">
        <title>Complete genome sequencing of Sporolactobacillus terrae DLG3.</title>
        <authorList>
            <person name="Nam Y.-D."/>
            <person name="Kang J."/>
            <person name="Chung W.-H."/>
        </authorList>
    </citation>
    <scope>NUCLEOTIDE SEQUENCE [LARGE SCALE GENOMIC DNA]</scope>
    <source>
        <strain evidence="4 5">DLG3</strain>
    </source>
</reference>
<evidence type="ECO:0000313" key="4">
    <source>
        <dbReference type="EMBL" id="QAA23159.1"/>
    </source>
</evidence>
<evidence type="ECO:0000313" key="5">
    <source>
        <dbReference type="Proteomes" id="UP000285882"/>
    </source>
</evidence>
<dbReference type="Pfam" id="PF00128">
    <property type="entry name" value="Alpha-amylase"/>
    <property type="match status" value="1"/>
</dbReference>
<dbReference type="InterPro" id="IPR017853">
    <property type="entry name" value="GH"/>
</dbReference>
<evidence type="ECO:0000256" key="1">
    <source>
        <dbReference type="ARBA" id="ARBA00008061"/>
    </source>
</evidence>
<dbReference type="SUPFAM" id="SSF51011">
    <property type="entry name" value="Glycosyl hydrolase domain"/>
    <property type="match status" value="1"/>
</dbReference>
<dbReference type="Gene3D" id="3.90.400.10">
    <property type="entry name" value="Oligo-1,6-glucosidase, Domain 2"/>
    <property type="match status" value="1"/>
</dbReference>
<keyword evidence="2" id="KW-0378">Hydrolase</keyword>